<dbReference type="Proteomes" id="UP000515204">
    <property type="component" value="Unplaced"/>
</dbReference>
<name>A0A6P3Y5S0_DINQU</name>
<dbReference type="KEGG" id="dqu:106750106"/>
<reference evidence="2" key="1">
    <citation type="submission" date="2025-08" db="UniProtKB">
        <authorList>
            <consortium name="RefSeq"/>
        </authorList>
    </citation>
    <scope>IDENTIFICATION</scope>
</reference>
<evidence type="ECO:0000313" key="1">
    <source>
        <dbReference type="Proteomes" id="UP000515204"/>
    </source>
</evidence>
<evidence type="ECO:0000313" key="2">
    <source>
        <dbReference type="RefSeq" id="XP_014485688.1"/>
    </source>
</evidence>
<gene>
    <name evidence="2" type="primary">LOC106750106</name>
</gene>
<organism evidence="1 2">
    <name type="scientific">Dinoponera quadriceps</name>
    <name type="common">South American ant</name>
    <dbReference type="NCBI Taxonomy" id="609295"/>
    <lineage>
        <taxon>Eukaryota</taxon>
        <taxon>Metazoa</taxon>
        <taxon>Ecdysozoa</taxon>
        <taxon>Arthropoda</taxon>
        <taxon>Hexapoda</taxon>
        <taxon>Insecta</taxon>
        <taxon>Pterygota</taxon>
        <taxon>Neoptera</taxon>
        <taxon>Endopterygota</taxon>
        <taxon>Hymenoptera</taxon>
        <taxon>Apocrita</taxon>
        <taxon>Aculeata</taxon>
        <taxon>Formicoidea</taxon>
        <taxon>Formicidae</taxon>
        <taxon>Ponerinae</taxon>
        <taxon>Ponerini</taxon>
        <taxon>Dinoponera</taxon>
    </lineage>
</organism>
<dbReference type="GeneID" id="106750106"/>
<sequence length="112" mass="13226">MLRRYFYRDFVTRNDGDDYNKEKSYDKEEKLTQEKVDLTSTLEILSRDQFLNIEPSAIDVEQDAVNVTDEENRGNVTLPEQDIIIRSPTVESHLMKSNLLPKQRVIPRKHLM</sequence>
<dbReference type="OrthoDB" id="6779347at2759"/>
<accession>A0A6P3Y5S0</accession>
<proteinExistence type="predicted"/>
<dbReference type="AlphaFoldDB" id="A0A6P3Y5S0"/>
<protein>
    <submittedName>
        <fullName evidence="2">Uncharacterized protein LOC106750106 isoform X1</fullName>
    </submittedName>
</protein>
<keyword evidence="1" id="KW-1185">Reference proteome</keyword>
<dbReference type="RefSeq" id="XP_014485688.1">
    <property type="nucleotide sequence ID" value="XM_014630202.1"/>
</dbReference>